<dbReference type="InParanoid" id="A0A024G3C7"/>
<comment type="caution">
    <text evidence="11">The sequence shown here is derived from an EMBL/GenBank/DDBJ whole genome shotgun (WGS) entry which is preliminary data.</text>
</comment>
<dbReference type="OrthoDB" id="442731at2759"/>
<dbReference type="GO" id="GO:0004553">
    <property type="term" value="F:hydrolase activity, hydrolyzing O-glycosyl compounds"/>
    <property type="evidence" value="ECO:0007669"/>
    <property type="project" value="InterPro"/>
</dbReference>
<comment type="similarity">
    <text evidence="1 7">Belongs to the glycosyl hydrolase 5 (cellulase A) family.</text>
</comment>
<dbReference type="PANTHER" id="PTHR35923">
    <property type="entry name" value="MAJOR EXTRACELLULAR ENDOGLUCANASE"/>
    <property type="match status" value="1"/>
</dbReference>
<evidence type="ECO:0000313" key="11">
    <source>
        <dbReference type="EMBL" id="CCI41057.1"/>
    </source>
</evidence>
<dbReference type="Pfam" id="PF00150">
    <property type="entry name" value="Cellulase"/>
    <property type="match status" value="1"/>
</dbReference>
<name>A0A024G3C7_9STRA</name>
<evidence type="ECO:0000256" key="1">
    <source>
        <dbReference type="ARBA" id="ARBA00005641"/>
    </source>
</evidence>
<keyword evidence="3" id="KW-0136">Cellulose degradation</keyword>
<evidence type="ECO:0000313" key="12">
    <source>
        <dbReference type="Proteomes" id="UP000053237"/>
    </source>
</evidence>
<dbReference type="InterPro" id="IPR017853">
    <property type="entry name" value="GH"/>
</dbReference>
<evidence type="ECO:0000256" key="2">
    <source>
        <dbReference type="ARBA" id="ARBA00022801"/>
    </source>
</evidence>
<evidence type="ECO:0000256" key="7">
    <source>
        <dbReference type="RuleBase" id="RU361153"/>
    </source>
</evidence>
<keyword evidence="9" id="KW-0812">Transmembrane</keyword>
<dbReference type="InterPro" id="IPR001547">
    <property type="entry name" value="Glyco_hydro_5"/>
</dbReference>
<evidence type="ECO:0000256" key="3">
    <source>
        <dbReference type="ARBA" id="ARBA00023001"/>
    </source>
</evidence>
<dbReference type="Gene3D" id="3.20.20.80">
    <property type="entry name" value="Glycosidases"/>
    <property type="match status" value="1"/>
</dbReference>
<keyword evidence="9" id="KW-1133">Transmembrane helix</keyword>
<feature type="compositionally biased region" description="Polar residues" evidence="8">
    <location>
        <begin position="19"/>
        <end position="40"/>
    </location>
</feature>
<keyword evidence="6" id="KW-0624">Polysaccharide degradation</keyword>
<evidence type="ECO:0000259" key="10">
    <source>
        <dbReference type="Pfam" id="PF00150"/>
    </source>
</evidence>
<evidence type="ECO:0000256" key="5">
    <source>
        <dbReference type="ARBA" id="ARBA00023295"/>
    </source>
</evidence>
<evidence type="ECO:0000256" key="6">
    <source>
        <dbReference type="ARBA" id="ARBA00023326"/>
    </source>
</evidence>
<organism evidence="11 12">
    <name type="scientific">Albugo candida</name>
    <dbReference type="NCBI Taxonomy" id="65357"/>
    <lineage>
        <taxon>Eukaryota</taxon>
        <taxon>Sar</taxon>
        <taxon>Stramenopiles</taxon>
        <taxon>Oomycota</taxon>
        <taxon>Peronosporomycetes</taxon>
        <taxon>Albuginales</taxon>
        <taxon>Albuginaceae</taxon>
        <taxon>Albugo</taxon>
    </lineage>
</organism>
<evidence type="ECO:0000256" key="8">
    <source>
        <dbReference type="SAM" id="MobiDB-lite"/>
    </source>
</evidence>
<feature type="domain" description="Glycoside hydrolase family 5" evidence="10">
    <location>
        <begin position="237"/>
        <end position="460"/>
    </location>
</feature>
<evidence type="ECO:0000256" key="9">
    <source>
        <dbReference type="SAM" id="Phobius"/>
    </source>
</evidence>
<feature type="region of interest" description="Disordered" evidence="8">
    <location>
        <begin position="1"/>
        <end position="40"/>
    </location>
</feature>
<protein>
    <recommendedName>
        <fullName evidence="10">Glycoside hydrolase family 5 domain-containing protein</fullName>
    </recommendedName>
</protein>
<gene>
    <name evidence="11" type="ORF">BN9_018410</name>
</gene>
<dbReference type="Proteomes" id="UP000053237">
    <property type="component" value="Unassembled WGS sequence"/>
</dbReference>
<keyword evidence="9" id="KW-0472">Membrane</keyword>
<keyword evidence="12" id="KW-1185">Reference proteome</keyword>
<evidence type="ECO:0000256" key="4">
    <source>
        <dbReference type="ARBA" id="ARBA00023277"/>
    </source>
</evidence>
<proteinExistence type="inferred from homology"/>
<dbReference type="GO" id="GO:0030245">
    <property type="term" value="P:cellulose catabolic process"/>
    <property type="evidence" value="ECO:0007669"/>
    <property type="project" value="UniProtKB-KW"/>
</dbReference>
<sequence length="604" mass="66201">MEEPSAQHPNEQYGELQTPLYSFSRVNQDPSDSMRSSVATGGLTSDRVRIGNDASIRGSLVDRGIEAYVPTEPISEKARDYKGRIRTWPGLLLLFLLLVGSATAVTYFAIQTRDSREAQAEKAAKYAFEEAQILGGKGGRGDELIADDGIIGNPKKYPPSTCYLPNYLSKNGKLYSVAPNGTEVEFVIKGVTWYDWDGIVRGSIDCLILSQQLTLVLKFSSQYILLGLWENLVNGTSAYQIASFLSNNNFNAVRIPLMARAILKNSRPNADLINRQENRAIAIGNYMAFLKSIIAVLQFRKIGVVLSMQTLSPTDAGGLWYNAQVPEEDFLLAIDKLTATLCSYKYWNVIGIDLTNEPHKATWGDGSPTDFNVGARKIAARMLDGCPNWIGLVQGISGRQTVEVQGKAINFTDWYGGGLQGVRSTGMKFDIANKVVYAPHFNSPSVYPQSIFYANGTWDEATGKLAGYVELNDASLQLRTSAMMNNMFGFLSSTTGPAILMGQFSGLYGLDAHSQKTSKRVLDQIISTVTQPGWAGGFVMALNPETSFQYNPADTVGKFAEGVLSDDWLSANKAYLAALGKMDKMENLRKLPCFKRPARAKGSK</sequence>
<dbReference type="PANTHER" id="PTHR35923:SF2">
    <property type="entry name" value="ENDOGLUCANASE"/>
    <property type="match status" value="1"/>
</dbReference>
<dbReference type="SUPFAM" id="SSF51445">
    <property type="entry name" value="(Trans)glycosidases"/>
    <property type="match status" value="1"/>
</dbReference>
<keyword evidence="4" id="KW-0119">Carbohydrate metabolism</keyword>
<reference evidence="11 12" key="1">
    <citation type="submission" date="2012-05" db="EMBL/GenBank/DDBJ databases">
        <title>Recombination and specialization in a pathogen metapopulation.</title>
        <authorList>
            <person name="Gardiner A."/>
            <person name="Kemen E."/>
            <person name="Schultz-Larsen T."/>
            <person name="MacLean D."/>
            <person name="Van Oosterhout C."/>
            <person name="Jones J.D.G."/>
        </authorList>
    </citation>
    <scope>NUCLEOTIDE SEQUENCE [LARGE SCALE GENOMIC DNA]</scope>
    <source>
        <strain evidence="11 12">Ac Nc2</strain>
    </source>
</reference>
<feature type="transmembrane region" description="Helical" evidence="9">
    <location>
        <begin position="91"/>
        <end position="110"/>
    </location>
</feature>
<keyword evidence="5 7" id="KW-0326">Glycosidase</keyword>
<dbReference type="STRING" id="65357.A0A024G3C7"/>
<dbReference type="EMBL" id="CAIX01000014">
    <property type="protein sequence ID" value="CCI41057.1"/>
    <property type="molecule type" value="Genomic_DNA"/>
</dbReference>
<dbReference type="AlphaFoldDB" id="A0A024G3C7"/>
<accession>A0A024G3C7</accession>
<keyword evidence="2 7" id="KW-0378">Hydrolase</keyword>